<name>A0A173TY49_9FIRM</name>
<dbReference type="InterPro" id="IPR003667">
    <property type="entry name" value="NqrDE/RnfAE"/>
</dbReference>
<dbReference type="GO" id="GO:0012505">
    <property type="term" value="C:endomembrane system"/>
    <property type="evidence" value="ECO:0007669"/>
    <property type="project" value="UniProtKB-SubCell"/>
</dbReference>
<evidence type="ECO:0000313" key="11">
    <source>
        <dbReference type="EMBL" id="PDX84392.1"/>
    </source>
</evidence>
<keyword evidence="4" id="KW-1278">Translocase</keyword>
<dbReference type="EMBL" id="QVES01000003">
    <property type="protein sequence ID" value="RGB88414.1"/>
    <property type="molecule type" value="Genomic_DNA"/>
</dbReference>
<dbReference type="OrthoDB" id="9803631at2"/>
<keyword evidence="3 8" id="KW-0812">Transmembrane</keyword>
<dbReference type="RefSeq" id="WP_055186232.1">
    <property type="nucleotide sequence ID" value="NZ_CP030777.1"/>
</dbReference>
<gene>
    <name evidence="9" type="primary">rnfA</name>
    <name evidence="12" type="ORF">C7J97_10010</name>
    <name evidence="11" type="ORF">CGS59_05475</name>
    <name evidence="14" type="ORF">DWZ04_05860</name>
    <name evidence="13" type="ORF">DWZ25_04305</name>
    <name evidence="9" type="ORF">ERS852582_01795</name>
    <name evidence="10" type="ORF">GKE10_02465</name>
</gene>
<evidence type="ECO:0000313" key="10">
    <source>
        <dbReference type="EMBL" id="MSC50788.1"/>
    </source>
</evidence>
<reference evidence="11" key="3">
    <citation type="submission" date="2017-07" db="EMBL/GenBank/DDBJ databases">
        <authorList>
            <person name="Sun Z.S."/>
            <person name="Albrecht U."/>
            <person name="Echele G."/>
            <person name="Lee C.C."/>
        </authorList>
    </citation>
    <scope>NUCLEOTIDE SEQUENCE</scope>
    <source>
        <strain evidence="11">CNCM I 4644</strain>
    </source>
</reference>
<feature type="transmembrane region" description="Helical" evidence="8">
    <location>
        <begin position="138"/>
        <end position="162"/>
    </location>
</feature>
<dbReference type="Proteomes" id="UP000252378">
    <property type="component" value="Unassembled WGS sequence"/>
</dbReference>
<evidence type="ECO:0000313" key="20">
    <source>
        <dbReference type="Proteomes" id="UP000462091"/>
    </source>
</evidence>
<dbReference type="InterPro" id="IPR050133">
    <property type="entry name" value="NqrDE/RnfAE_oxidrdctase"/>
</dbReference>
<keyword evidence="6 8" id="KW-1133">Transmembrane helix</keyword>
<evidence type="ECO:0000256" key="1">
    <source>
        <dbReference type="ARBA" id="ARBA00004127"/>
    </source>
</evidence>
<dbReference type="EMBL" id="CYXN01000014">
    <property type="protein sequence ID" value="CUN07289.1"/>
    <property type="molecule type" value="Genomic_DNA"/>
</dbReference>
<dbReference type="PANTHER" id="PTHR30335">
    <property type="entry name" value="INTEGRAL MEMBRANE PROTEIN OF SOXR-REDUCING COMPLEX"/>
    <property type="match status" value="1"/>
</dbReference>
<feature type="transmembrane region" description="Helical" evidence="8">
    <location>
        <begin position="105"/>
        <end position="126"/>
    </location>
</feature>
<feature type="transmembrane region" description="Helical" evidence="8">
    <location>
        <begin position="6"/>
        <end position="27"/>
    </location>
</feature>
<evidence type="ECO:0000313" key="18">
    <source>
        <dbReference type="Proteomes" id="UP000260782"/>
    </source>
</evidence>
<evidence type="ECO:0000256" key="5">
    <source>
        <dbReference type="ARBA" id="ARBA00022982"/>
    </source>
</evidence>
<accession>A0A173TY49</accession>
<evidence type="ECO:0000313" key="19">
    <source>
        <dbReference type="Proteomes" id="UP000260783"/>
    </source>
</evidence>
<evidence type="ECO:0000313" key="12">
    <source>
        <dbReference type="EMBL" id="RCH45086.1"/>
    </source>
</evidence>
<dbReference type="GO" id="GO:0005886">
    <property type="term" value="C:plasma membrane"/>
    <property type="evidence" value="ECO:0007669"/>
    <property type="project" value="TreeGrafter"/>
</dbReference>
<dbReference type="EMBL" id="NMTZ01000014">
    <property type="protein sequence ID" value="PDX84392.1"/>
    <property type="molecule type" value="Genomic_DNA"/>
</dbReference>
<dbReference type="EMBL" id="WKQM01000003">
    <property type="protein sequence ID" value="MSC50788.1"/>
    <property type="molecule type" value="Genomic_DNA"/>
</dbReference>
<evidence type="ECO:0000313" key="17">
    <source>
        <dbReference type="Proteomes" id="UP000252378"/>
    </source>
</evidence>
<organism evidence="9 15">
    <name type="scientific">Faecalibacterium prausnitzii</name>
    <dbReference type="NCBI Taxonomy" id="853"/>
    <lineage>
        <taxon>Bacteria</taxon>
        <taxon>Bacillati</taxon>
        <taxon>Bacillota</taxon>
        <taxon>Clostridia</taxon>
        <taxon>Eubacteriales</taxon>
        <taxon>Oscillospiraceae</taxon>
        <taxon>Faecalibacterium</taxon>
    </lineage>
</organism>
<keyword evidence="5" id="KW-0249">Electron transport</keyword>
<dbReference type="Proteomes" id="UP000095649">
    <property type="component" value="Unassembled WGS sequence"/>
</dbReference>
<feature type="transmembrane region" description="Helical" evidence="8">
    <location>
        <begin position="70"/>
        <end position="93"/>
    </location>
</feature>
<feature type="transmembrane region" description="Helical" evidence="8">
    <location>
        <begin position="183"/>
        <end position="202"/>
    </location>
</feature>
<dbReference type="Proteomes" id="UP000260782">
    <property type="component" value="Unassembled WGS sequence"/>
</dbReference>
<dbReference type="InterPro" id="IPR011293">
    <property type="entry name" value="Ion_transpt_RnfA/RsxA"/>
</dbReference>
<feature type="transmembrane region" description="Helical" evidence="8">
    <location>
        <begin position="39"/>
        <end position="64"/>
    </location>
</feature>
<reference evidence="18 19" key="5">
    <citation type="submission" date="2018-08" db="EMBL/GenBank/DDBJ databases">
        <title>A genome reference for cultivated species of the human gut microbiota.</title>
        <authorList>
            <person name="Zou Y."/>
            <person name="Xue W."/>
            <person name="Luo G."/>
        </authorList>
    </citation>
    <scope>NUCLEOTIDE SEQUENCE [LARGE SCALE GENOMIC DNA]</scope>
    <source>
        <strain evidence="14 19">AF29-11BH</strain>
        <strain evidence="13 18">AF31-14AC</strain>
    </source>
</reference>
<evidence type="ECO:0000313" key="15">
    <source>
        <dbReference type="Proteomes" id="UP000095649"/>
    </source>
</evidence>
<keyword evidence="7 8" id="KW-0472">Membrane</keyword>
<dbReference type="AlphaFoldDB" id="A0A173TY49"/>
<dbReference type="EMBL" id="QVEW01000005">
    <property type="protein sequence ID" value="RGB98881.1"/>
    <property type="molecule type" value="Genomic_DNA"/>
</dbReference>
<reference evidence="9 15" key="1">
    <citation type="submission" date="2015-09" db="EMBL/GenBank/DDBJ databases">
        <authorList>
            <consortium name="Pathogen Informatics"/>
        </authorList>
    </citation>
    <scope>NUCLEOTIDE SEQUENCE [LARGE SCALE GENOMIC DNA]</scope>
    <source>
        <strain evidence="9 15">2789STDY5834970</strain>
    </source>
</reference>
<reference evidence="11 16" key="2">
    <citation type="journal article" date="2017" name="Front. Microbiol.">
        <title>New Insights into the Diversity of the Genus Faecalibacterium.</title>
        <authorList>
            <person name="Benevides L."/>
            <person name="Burman S."/>
            <person name="Martin R."/>
            <person name="Robert V."/>
            <person name="Thomas M."/>
            <person name="Miquel S."/>
            <person name="Chain F."/>
            <person name="Sokol H."/>
            <person name="Bermudez-Humaran L.G."/>
            <person name="Morrison M."/>
            <person name="Langella P."/>
            <person name="Azevedo V.A."/>
            <person name="Chatel J.M."/>
            <person name="Soares S."/>
        </authorList>
    </citation>
    <scope>NUCLEOTIDE SEQUENCE [LARGE SCALE GENOMIC DNA]</scope>
    <source>
        <strain evidence="11 16">CNCM I 4644</strain>
    </source>
</reference>
<keyword evidence="2" id="KW-0813">Transport</keyword>
<dbReference type="Proteomes" id="UP000220480">
    <property type="component" value="Unassembled WGS sequence"/>
</dbReference>
<evidence type="ECO:0000313" key="16">
    <source>
        <dbReference type="Proteomes" id="UP000220480"/>
    </source>
</evidence>
<dbReference type="NCBIfam" id="TIGR01943">
    <property type="entry name" value="rnfA"/>
    <property type="match status" value="1"/>
</dbReference>
<dbReference type="Pfam" id="PF02508">
    <property type="entry name" value="Rnf-Nqr"/>
    <property type="match status" value="1"/>
</dbReference>
<evidence type="ECO:0000256" key="3">
    <source>
        <dbReference type="ARBA" id="ARBA00022692"/>
    </source>
</evidence>
<dbReference type="PANTHER" id="PTHR30335:SF0">
    <property type="entry name" value="ION-TRANSLOCATING OXIDOREDUCTASE COMPLEX SUBUNIT A"/>
    <property type="match status" value="1"/>
</dbReference>
<evidence type="ECO:0000256" key="8">
    <source>
        <dbReference type="SAM" id="Phobius"/>
    </source>
</evidence>
<dbReference type="EMBL" id="PXUP01000013">
    <property type="protein sequence ID" value="RCH45086.1"/>
    <property type="molecule type" value="Genomic_DNA"/>
</dbReference>
<evidence type="ECO:0000313" key="14">
    <source>
        <dbReference type="EMBL" id="RGB98881.1"/>
    </source>
</evidence>
<dbReference type="Proteomes" id="UP000260783">
    <property type="component" value="Unassembled WGS sequence"/>
</dbReference>
<evidence type="ECO:0000313" key="13">
    <source>
        <dbReference type="EMBL" id="RGB88414.1"/>
    </source>
</evidence>
<dbReference type="GO" id="GO:0022900">
    <property type="term" value="P:electron transport chain"/>
    <property type="evidence" value="ECO:0007669"/>
    <property type="project" value="InterPro"/>
</dbReference>
<sequence>MLVKLAAIFFSMILVNNYVLVKFYGICPFLGVSKKLDSAVGMSGAVIFVMFMATAVTFPIQIFILDKAGLSYLQTIVFILVIAVLVQFIEIFLKKYVVALYNSLGVYLPLITTNCCVLAVTILVVGDYGADVAAHGFGYAYIEALICAIGAGCGFMLAMVMFSGVRKRVEACDPPAPFKGLPITLIAAAITSLSFMGFGGIVENLFNVTL</sequence>
<evidence type="ECO:0000256" key="2">
    <source>
        <dbReference type="ARBA" id="ARBA00022448"/>
    </source>
</evidence>
<proteinExistence type="predicted"/>
<reference evidence="12 17" key="4">
    <citation type="submission" date="2018-03" db="EMBL/GenBank/DDBJ databases">
        <title>Complete genome sequencing of Faecalibacterium prausnitzii strains isolated from the human gut.</title>
        <authorList>
            <person name="Fitzgerald B.C."/>
            <person name="Shkoporov A.N."/>
            <person name="Ross P.R."/>
            <person name="Hill C."/>
        </authorList>
    </citation>
    <scope>NUCLEOTIDE SEQUENCE [LARGE SCALE GENOMIC DNA]</scope>
    <source>
        <strain evidence="12 17">ATCC 27768</strain>
    </source>
</reference>
<evidence type="ECO:0000256" key="6">
    <source>
        <dbReference type="ARBA" id="ARBA00022989"/>
    </source>
</evidence>
<dbReference type="PIRSF" id="PIRSF006102">
    <property type="entry name" value="NQR_DE"/>
    <property type="match status" value="1"/>
</dbReference>
<reference evidence="10 20" key="6">
    <citation type="journal article" date="2019" name="Nat. Med.">
        <title>A library of human gut bacterial isolates paired with longitudinal multiomics data enables mechanistic microbiome research.</title>
        <authorList>
            <person name="Poyet M."/>
            <person name="Groussin M."/>
            <person name="Gibbons S.M."/>
            <person name="Avila-Pacheco J."/>
            <person name="Jiang X."/>
            <person name="Kearney S.M."/>
            <person name="Perrotta A.R."/>
            <person name="Berdy B."/>
            <person name="Zhao S."/>
            <person name="Lieberman T.D."/>
            <person name="Swanson P.K."/>
            <person name="Smith M."/>
            <person name="Roesemann S."/>
            <person name="Alexander J.E."/>
            <person name="Rich S.A."/>
            <person name="Livny J."/>
            <person name="Vlamakis H."/>
            <person name="Clish C."/>
            <person name="Bullock K."/>
            <person name="Deik A."/>
            <person name="Scott J."/>
            <person name="Pierce K.A."/>
            <person name="Xavier R.J."/>
            <person name="Alm E.J."/>
        </authorList>
    </citation>
    <scope>NUCLEOTIDE SEQUENCE [LARGE SCALE GENOMIC DNA]</scope>
    <source>
        <strain evidence="10 20">BIOML-B1</strain>
    </source>
</reference>
<evidence type="ECO:0000256" key="7">
    <source>
        <dbReference type="ARBA" id="ARBA00023136"/>
    </source>
</evidence>
<evidence type="ECO:0000313" key="9">
    <source>
        <dbReference type="EMBL" id="CUN07289.1"/>
    </source>
</evidence>
<comment type="subcellular location">
    <subcellularLocation>
        <location evidence="1">Endomembrane system</location>
        <topology evidence="1">Multi-pass membrane protein</topology>
    </subcellularLocation>
</comment>
<dbReference type="Proteomes" id="UP000462091">
    <property type="component" value="Unassembled WGS sequence"/>
</dbReference>
<evidence type="ECO:0000256" key="4">
    <source>
        <dbReference type="ARBA" id="ARBA00022967"/>
    </source>
</evidence>
<protein>
    <submittedName>
        <fullName evidence="10">RnfABCDGE type electron transport complex subunit A</fullName>
    </submittedName>
    <submittedName>
        <fullName evidence="9 11">electron transport complex protein RnfA</fullName>
    </submittedName>
</protein>